<gene>
    <name evidence="2" type="ORF">GCM10009107_35560</name>
</gene>
<proteinExistence type="predicted"/>
<protein>
    <submittedName>
        <fullName evidence="2">Uncharacterized protein</fullName>
    </submittedName>
</protein>
<evidence type="ECO:0000313" key="3">
    <source>
        <dbReference type="Proteomes" id="UP001500279"/>
    </source>
</evidence>
<dbReference type="Proteomes" id="UP001500279">
    <property type="component" value="Unassembled WGS sequence"/>
</dbReference>
<evidence type="ECO:0000313" key="2">
    <source>
        <dbReference type="EMBL" id="GAA0756734.1"/>
    </source>
</evidence>
<accession>A0ABN1K709</accession>
<organism evidence="2 3">
    <name type="scientific">Ideonella azotifigens</name>
    <dbReference type="NCBI Taxonomy" id="513160"/>
    <lineage>
        <taxon>Bacteria</taxon>
        <taxon>Pseudomonadati</taxon>
        <taxon>Pseudomonadota</taxon>
        <taxon>Betaproteobacteria</taxon>
        <taxon>Burkholderiales</taxon>
        <taxon>Sphaerotilaceae</taxon>
        <taxon>Ideonella</taxon>
    </lineage>
</organism>
<sequence>MRREGAHANAWQAPESCFLPSVATPMLPAIAAVLSVEMLREGGSLEARFQGIDGSRHCLHFPLLSARGPNNEFLRLGYAKPVVFQRVEYWEGTRRGWHSVHEVEISWPHATVLLRQMRNHIDSEMDARWLMAMEEAAASEGELPGGIEPVLQPAARRAGT</sequence>
<comment type="caution">
    <text evidence="2">The sequence shown here is derived from an EMBL/GenBank/DDBJ whole genome shotgun (WGS) entry which is preliminary data.</text>
</comment>
<dbReference type="EMBL" id="BAAAEW010000023">
    <property type="protein sequence ID" value="GAA0756734.1"/>
    <property type="molecule type" value="Genomic_DNA"/>
</dbReference>
<feature type="region of interest" description="Disordered" evidence="1">
    <location>
        <begin position="141"/>
        <end position="160"/>
    </location>
</feature>
<reference evidence="2 3" key="1">
    <citation type="journal article" date="2019" name="Int. J. Syst. Evol. Microbiol.">
        <title>The Global Catalogue of Microorganisms (GCM) 10K type strain sequencing project: providing services to taxonomists for standard genome sequencing and annotation.</title>
        <authorList>
            <consortium name="The Broad Institute Genomics Platform"/>
            <consortium name="The Broad Institute Genome Sequencing Center for Infectious Disease"/>
            <person name="Wu L."/>
            <person name="Ma J."/>
        </authorList>
    </citation>
    <scope>NUCLEOTIDE SEQUENCE [LARGE SCALE GENOMIC DNA]</scope>
    <source>
        <strain evidence="2 3">JCM 15503</strain>
    </source>
</reference>
<name>A0ABN1K709_9BURK</name>
<keyword evidence="3" id="KW-1185">Reference proteome</keyword>
<evidence type="ECO:0000256" key="1">
    <source>
        <dbReference type="SAM" id="MobiDB-lite"/>
    </source>
</evidence>